<gene>
    <name evidence="5" type="ORF">GCM10023081_07110</name>
</gene>
<keyword evidence="3" id="KW-0472">Membrane</keyword>
<accession>A0ABP7BYE8</accession>
<feature type="domain" description="Putative zinc-finger" evidence="4">
    <location>
        <begin position="4"/>
        <end position="34"/>
    </location>
</feature>
<keyword evidence="3" id="KW-1133">Transmembrane helix</keyword>
<dbReference type="Proteomes" id="UP001500752">
    <property type="component" value="Unassembled WGS sequence"/>
</dbReference>
<dbReference type="InterPro" id="IPR027383">
    <property type="entry name" value="Znf_put"/>
</dbReference>
<evidence type="ECO:0000256" key="2">
    <source>
        <dbReference type="ARBA" id="ARBA00023163"/>
    </source>
</evidence>
<evidence type="ECO:0000256" key="1">
    <source>
        <dbReference type="ARBA" id="ARBA00023015"/>
    </source>
</evidence>
<dbReference type="EMBL" id="BAABEO010000008">
    <property type="protein sequence ID" value="GAA3671323.1"/>
    <property type="molecule type" value="Genomic_DNA"/>
</dbReference>
<evidence type="ECO:0000259" key="4">
    <source>
        <dbReference type="Pfam" id="PF13490"/>
    </source>
</evidence>
<sequence length="298" mass="31738">MHRYQRWIDAYLDGELPEARRSVFEEHLGRCRSCGALVQDGRRLMRRLDAHSASRSSAPAPGAELLNRLVRTSEFGFAAAGEPPQPPPGPERWRSLLPALACALVIGLLTAILAVAWVLGEPDSGRTASASSVVGSWTETGIPLKEEDLDRLRDAGWNCPQFAAFGLALTGARGAVVEGVPELTLELAGPGGTAVVTERRRDPATAGAASSGSKSLALNAASEVSTVETGADGRSVLSMESAEYELVSTLDKDSTRALLRRIVVTEHARLDARGLEEQPALERIGRGLAKLTVVDIEQ</sequence>
<organism evidence="5 6">
    <name type="scientific">Arthrobacter ginkgonis</name>
    <dbReference type="NCBI Taxonomy" id="1630594"/>
    <lineage>
        <taxon>Bacteria</taxon>
        <taxon>Bacillati</taxon>
        <taxon>Actinomycetota</taxon>
        <taxon>Actinomycetes</taxon>
        <taxon>Micrococcales</taxon>
        <taxon>Micrococcaceae</taxon>
        <taxon>Arthrobacter</taxon>
    </lineage>
</organism>
<evidence type="ECO:0000313" key="5">
    <source>
        <dbReference type="EMBL" id="GAA3671323.1"/>
    </source>
</evidence>
<dbReference type="Gene3D" id="1.10.10.1320">
    <property type="entry name" value="Anti-sigma factor, zinc-finger domain"/>
    <property type="match status" value="1"/>
</dbReference>
<keyword evidence="2" id="KW-0804">Transcription</keyword>
<name>A0ABP7BYE8_9MICC</name>
<comment type="caution">
    <text evidence="5">The sequence shown here is derived from an EMBL/GenBank/DDBJ whole genome shotgun (WGS) entry which is preliminary data.</text>
</comment>
<keyword evidence="3" id="KW-0812">Transmembrane</keyword>
<keyword evidence="1" id="KW-0805">Transcription regulation</keyword>
<reference evidence="6" key="1">
    <citation type="journal article" date="2019" name="Int. J. Syst. Evol. Microbiol.">
        <title>The Global Catalogue of Microorganisms (GCM) 10K type strain sequencing project: providing services to taxonomists for standard genome sequencing and annotation.</title>
        <authorList>
            <consortium name="The Broad Institute Genomics Platform"/>
            <consortium name="The Broad Institute Genome Sequencing Center for Infectious Disease"/>
            <person name="Wu L."/>
            <person name="Ma J."/>
        </authorList>
    </citation>
    <scope>NUCLEOTIDE SEQUENCE [LARGE SCALE GENOMIC DNA]</scope>
    <source>
        <strain evidence="6">JCM 30742</strain>
    </source>
</reference>
<evidence type="ECO:0000256" key="3">
    <source>
        <dbReference type="SAM" id="Phobius"/>
    </source>
</evidence>
<evidence type="ECO:0000313" key="6">
    <source>
        <dbReference type="Proteomes" id="UP001500752"/>
    </source>
</evidence>
<keyword evidence="6" id="KW-1185">Reference proteome</keyword>
<dbReference type="InterPro" id="IPR041916">
    <property type="entry name" value="Anti_sigma_zinc_sf"/>
</dbReference>
<protein>
    <recommendedName>
        <fullName evidence="4">Putative zinc-finger domain-containing protein</fullName>
    </recommendedName>
</protein>
<proteinExistence type="predicted"/>
<dbReference type="Pfam" id="PF13490">
    <property type="entry name" value="zf-HC2"/>
    <property type="match status" value="1"/>
</dbReference>
<dbReference type="RefSeq" id="WP_345148531.1">
    <property type="nucleotide sequence ID" value="NZ_BAABEO010000008.1"/>
</dbReference>
<feature type="transmembrane region" description="Helical" evidence="3">
    <location>
        <begin position="96"/>
        <end position="119"/>
    </location>
</feature>